<dbReference type="OrthoDB" id="118550at2759"/>
<gene>
    <name evidence="3" type="ORF">DGYR_LOCUS397</name>
</gene>
<reference evidence="3 4" key="1">
    <citation type="submission" date="2020-08" db="EMBL/GenBank/DDBJ databases">
        <authorList>
            <person name="Hejnol A."/>
        </authorList>
    </citation>
    <scope>NUCLEOTIDE SEQUENCE [LARGE SCALE GENOMIC DNA]</scope>
</reference>
<protein>
    <submittedName>
        <fullName evidence="3">DgyrCDS401</fullName>
    </submittedName>
</protein>
<evidence type="ECO:0000259" key="2">
    <source>
        <dbReference type="Pfam" id="PF09133"/>
    </source>
</evidence>
<dbReference type="InterPro" id="IPR015216">
    <property type="entry name" value="SANTA"/>
</dbReference>
<organism evidence="3 4">
    <name type="scientific">Dimorphilus gyrociliatus</name>
    <dbReference type="NCBI Taxonomy" id="2664684"/>
    <lineage>
        <taxon>Eukaryota</taxon>
        <taxon>Metazoa</taxon>
        <taxon>Spiralia</taxon>
        <taxon>Lophotrochozoa</taxon>
        <taxon>Annelida</taxon>
        <taxon>Polychaeta</taxon>
        <taxon>Polychaeta incertae sedis</taxon>
        <taxon>Dinophilidae</taxon>
        <taxon>Dimorphilus</taxon>
    </lineage>
</organism>
<sequence length="269" mass="31513">MAKPTLCDDMNCVHYHINDPIPAGILSHEEMNIFMILFHKIHSALEKNYTQERNPSFRGEPRKSVKVREKGRKRNSFSDLQSHTPQFTEGIDYIKPKKKMDWSAFDENVSTKDNFFEQGMVLEKKPYKHKRNHSKSTFRDERKIEDNLSLRTDFMTLTSWSLVELPHEQCVAVEGFILDTEDKVIRSEAIIRRCKRSEIGYRFGFDDKSETNIIESAGGAFYKLTGQIDENETLKAGFSPALIDAFKRGFPVNWKTHIEEHFIMRKKWN</sequence>
<evidence type="ECO:0000313" key="4">
    <source>
        <dbReference type="Proteomes" id="UP000549394"/>
    </source>
</evidence>
<name>A0A7I8V600_9ANNE</name>
<evidence type="ECO:0000313" key="3">
    <source>
        <dbReference type="EMBL" id="CAD5111051.1"/>
    </source>
</evidence>
<proteinExistence type="predicted"/>
<feature type="domain" description="SANTA" evidence="2">
    <location>
        <begin position="210"/>
        <end position="256"/>
    </location>
</feature>
<feature type="compositionally biased region" description="Basic and acidic residues" evidence="1">
    <location>
        <begin position="59"/>
        <end position="68"/>
    </location>
</feature>
<dbReference type="EMBL" id="CAJFCJ010000001">
    <property type="protein sequence ID" value="CAD5111051.1"/>
    <property type="molecule type" value="Genomic_DNA"/>
</dbReference>
<keyword evidence="4" id="KW-1185">Reference proteome</keyword>
<dbReference type="AlphaFoldDB" id="A0A7I8V600"/>
<accession>A0A7I8V600</accession>
<dbReference type="Pfam" id="PF09133">
    <property type="entry name" value="SANTA"/>
    <property type="match status" value="1"/>
</dbReference>
<comment type="caution">
    <text evidence="3">The sequence shown here is derived from an EMBL/GenBank/DDBJ whole genome shotgun (WGS) entry which is preliminary data.</text>
</comment>
<dbReference type="Proteomes" id="UP000549394">
    <property type="component" value="Unassembled WGS sequence"/>
</dbReference>
<feature type="region of interest" description="Disordered" evidence="1">
    <location>
        <begin position="51"/>
        <end position="83"/>
    </location>
</feature>
<evidence type="ECO:0000256" key="1">
    <source>
        <dbReference type="SAM" id="MobiDB-lite"/>
    </source>
</evidence>